<dbReference type="Gene3D" id="3.30.70.330">
    <property type="match status" value="2"/>
</dbReference>
<feature type="compositionally biased region" description="Polar residues" evidence="2">
    <location>
        <begin position="53"/>
        <end position="63"/>
    </location>
</feature>
<dbReference type="OrthoDB" id="10072641at2759"/>
<feature type="compositionally biased region" description="Basic and acidic residues" evidence="2">
    <location>
        <begin position="193"/>
        <end position="207"/>
    </location>
</feature>
<feature type="compositionally biased region" description="Low complexity" evidence="2">
    <location>
        <begin position="99"/>
        <end position="111"/>
    </location>
</feature>
<comment type="caution">
    <text evidence="4">The sequence shown here is derived from an EMBL/GenBank/DDBJ whole genome shotgun (WGS) entry which is preliminary data.</text>
</comment>
<sequence>MFSQDYNHRPGPSDYGQMGRDSSPMLSQDYNHGTGPSRYGKTGRDTDPAPSQDRPSFSSAGRTNRTRASRFSQPEPADPMQAPHPEEHHPTTCVPRCESGNSSSIGSSRPNAAVTSSVSTAASSFSFPSKKEALDFHGTSPPGFPYSCSLCDITVMSEKVWIKHINGPHHADGQLCMLQQFPSWDCRVETISRPDDQSEKTNNEEKTAQQPQAANQSSSNLPPKKKTPKKTSDRSRVVCVRFPAQAVDEAYLRKLTEPFGKIVTVLMFPSLAFVELGSIDQAKDLVKYYKNSPLTVNGEQMEFTVSNTFNFLQSSRVVSFSPAPPGDDSQSDLMAVVKRFGSPLYFLFLPSTALIEMKNSPDAQKLVDYYSSRTLRINSCSIKVCFSGEFKSLMRVAAAQRYEEDTPPTKRRRSSSRENEDETKRKRRSREQEGEKSTCEKRTRSRSRDASKDKSSKAERSNSRDKPIREKTTRSESRERSTKETSTRTKSGSRDKSSREGRSRSRDKVTRTRSKSREKSTKDRRSRSSRGTGSTSREKTMVPEKTETATDSESRTDPDAASVKDSKPEHKAATEKEEEEEEEEEEA</sequence>
<dbReference type="AlphaFoldDB" id="A0A4Z2F0B1"/>
<feature type="compositionally biased region" description="Low complexity" evidence="2">
    <location>
        <begin position="208"/>
        <end position="222"/>
    </location>
</feature>
<evidence type="ECO:0000259" key="3">
    <source>
        <dbReference type="PROSITE" id="PS50102"/>
    </source>
</evidence>
<reference evidence="4 5" key="1">
    <citation type="submission" date="2019-03" db="EMBL/GenBank/DDBJ databases">
        <title>First draft genome of Liparis tanakae, snailfish: a comprehensive survey of snailfish specific genes.</title>
        <authorList>
            <person name="Kim W."/>
            <person name="Song I."/>
            <person name="Jeong J.-H."/>
            <person name="Kim D."/>
            <person name="Kim S."/>
            <person name="Ryu S."/>
            <person name="Song J.Y."/>
            <person name="Lee S.K."/>
        </authorList>
    </citation>
    <scope>NUCLEOTIDE SEQUENCE [LARGE SCALE GENOMIC DNA]</scope>
    <source>
        <tissue evidence="4">Muscle</tissue>
    </source>
</reference>
<dbReference type="GO" id="GO:0003723">
    <property type="term" value="F:RNA binding"/>
    <property type="evidence" value="ECO:0007669"/>
    <property type="project" value="UniProtKB-UniRule"/>
</dbReference>
<evidence type="ECO:0000256" key="1">
    <source>
        <dbReference type="PROSITE-ProRule" id="PRU00176"/>
    </source>
</evidence>
<keyword evidence="1" id="KW-0694">RNA-binding</keyword>
<dbReference type="InterPro" id="IPR012677">
    <property type="entry name" value="Nucleotide-bd_a/b_plait_sf"/>
</dbReference>
<evidence type="ECO:0000313" key="5">
    <source>
        <dbReference type="Proteomes" id="UP000314294"/>
    </source>
</evidence>
<dbReference type="EMBL" id="SRLO01001993">
    <property type="protein sequence ID" value="TNN34310.1"/>
    <property type="molecule type" value="Genomic_DNA"/>
</dbReference>
<organism evidence="4 5">
    <name type="scientific">Liparis tanakae</name>
    <name type="common">Tanaka's snailfish</name>
    <dbReference type="NCBI Taxonomy" id="230148"/>
    <lineage>
        <taxon>Eukaryota</taxon>
        <taxon>Metazoa</taxon>
        <taxon>Chordata</taxon>
        <taxon>Craniata</taxon>
        <taxon>Vertebrata</taxon>
        <taxon>Euteleostomi</taxon>
        <taxon>Actinopterygii</taxon>
        <taxon>Neopterygii</taxon>
        <taxon>Teleostei</taxon>
        <taxon>Neoteleostei</taxon>
        <taxon>Acanthomorphata</taxon>
        <taxon>Eupercaria</taxon>
        <taxon>Perciformes</taxon>
        <taxon>Cottioidei</taxon>
        <taxon>Cottales</taxon>
        <taxon>Liparidae</taxon>
        <taxon>Liparis</taxon>
    </lineage>
</organism>
<feature type="region of interest" description="Disordered" evidence="2">
    <location>
        <begin position="1"/>
        <end position="111"/>
    </location>
</feature>
<gene>
    <name evidence="4" type="primary">Matr3_2</name>
    <name evidence="4" type="ORF">EYF80_055524</name>
</gene>
<evidence type="ECO:0000256" key="2">
    <source>
        <dbReference type="SAM" id="MobiDB-lite"/>
    </source>
</evidence>
<name>A0A4Z2F0B1_9TELE</name>
<dbReference type="Pfam" id="PF12874">
    <property type="entry name" value="zf-met"/>
    <property type="match status" value="1"/>
</dbReference>
<evidence type="ECO:0000313" key="4">
    <source>
        <dbReference type="EMBL" id="TNN34310.1"/>
    </source>
</evidence>
<dbReference type="Proteomes" id="UP000314294">
    <property type="component" value="Unassembled WGS sequence"/>
</dbReference>
<dbReference type="PANTHER" id="PTHR15592">
    <property type="entry name" value="MATRIN 3/NUCLEAR PROTEIN 220-RELATED"/>
    <property type="match status" value="1"/>
</dbReference>
<dbReference type="InterPro" id="IPR035979">
    <property type="entry name" value="RBD_domain_sf"/>
</dbReference>
<feature type="domain" description="RRM" evidence="3">
    <location>
        <begin position="235"/>
        <end position="308"/>
    </location>
</feature>
<accession>A0A4Z2F0B1</accession>
<feature type="compositionally biased region" description="Acidic residues" evidence="2">
    <location>
        <begin position="576"/>
        <end position="587"/>
    </location>
</feature>
<dbReference type="SUPFAM" id="SSF54928">
    <property type="entry name" value="RNA-binding domain, RBD"/>
    <property type="match status" value="2"/>
</dbReference>
<proteinExistence type="predicted"/>
<protein>
    <submittedName>
        <fullName evidence="4">Matrin-3</fullName>
    </submittedName>
</protein>
<feature type="compositionally biased region" description="Basic and acidic residues" evidence="2">
    <location>
        <begin position="536"/>
        <end position="575"/>
    </location>
</feature>
<keyword evidence="5" id="KW-1185">Reference proteome</keyword>
<feature type="compositionally biased region" description="Basic and acidic residues" evidence="2">
    <location>
        <begin position="415"/>
        <end position="523"/>
    </location>
</feature>
<dbReference type="InterPro" id="IPR000504">
    <property type="entry name" value="RRM_dom"/>
</dbReference>
<feature type="region of interest" description="Disordered" evidence="2">
    <location>
        <begin position="193"/>
        <end position="234"/>
    </location>
</feature>
<feature type="region of interest" description="Disordered" evidence="2">
    <location>
        <begin position="400"/>
        <end position="587"/>
    </location>
</feature>
<dbReference type="InterPro" id="IPR013087">
    <property type="entry name" value="Znf_C2H2_type"/>
</dbReference>
<dbReference type="PROSITE" id="PS50102">
    <property type="entry name" value="RRM"/>
    <property type="match status" value="1"/>
</dbReference>